<keyword evidence="2" id="KW-1185">Reference proteome</keyword>
<gene>
    <name evidence="1" type="ORF">HPB50_020039</name>
</gene>
<protein>
    <submittedName>
        <fullName evidence="1">Uncharacterized protein</fullName>
    </submittedName>
</protein>
<sequence>MHVNDIFRQTGGVDYGQVLRDVLVSGLSKVPRSLVSKLLAADVRFECSASFLRTMRAFQNLEPWALRLMDATGKYPTGAFESSRVDMGAFDQCLETAVRDRNGNVLSRGQWPTNYFEEFARRLEMTDDKMGRKLQRPSPPAHPAQTLKLEQLLKVAVTAHVAPTVQPQRSNHTWTLTPKRVSAWASSCLGIHSGERVEAMSFAATVF</sequence>
<proteinExistence type="predicted"/>
<accession>A0ACB7SJF7</accession>
<dbReference type="EMBL" id="CM023484">
    <property type="protein sequence ID" value="KAH6934101.1"/>
    <property type="molecule type" value="Genomic_DNA"/>
</dbReference>
<dbReference type="Proteomes" id="UP000821845">
    <property type="component" value="Chromosome 4"/>
</dbReference>
<reference evidence="1" key="1">
    <citation type="submission" date="2020-05" db="EMBL/GenBank/DDBJ databases">
        <title>Large-scale comparative analyses of tick genomes elucidate their genetic diversity and vector capacities.</title>
        <authorList>
            <person name="Jia N."/>
            <person name="Wang J."/>
            <person name="Shi W."/>
            <person name="Du L."/>
            <person name="Sun Y."/>
            <person name="Zhan W."/>
            <person name="Jiang J."/>
            <person name="Wang Q."/>
            <person name="Zhang B."/>
            <person name="Ji P."/>
            <person name="Sakyi L.B."/>
            <person name="Cui X."/>
            <person name="Yuan T."/>
            <person name="Jiang B."/>
            <person name="Yang W."/>
            <person name="Lam T.T.-Y."/>
            <person name="Chang Q."/>
            <person name="Ding S."/>
            <person name="Wang X."/>
            <person name="Zhu J."/>
            <person name="Ruan X."/>
            <person name="Zhao L."/>
            <person name="Wei J."/>
            <person name="Que T."/>
            <person name="Du C."/>
            <person name="Cheng J."/>
            <person name="Dai P."/>
            <person name="Han X."/>
            <person name="Huang E."/>
            <person name="Gao Y."/>
            <person name="Liu J."/>
            <person name="Shao H."/>
            <person name="Ye R."/>
            <person name="Li L."/>
            <person name="Wei W."/>
            <person name="Wang X."/>
            <person name="Wang C."/>
            <person name="Yang T."/>
            <person name="Huo Q."/>
            <person name="Li W."/>
            <person name="Guo W."/>
            <person name="Chen H."/>
            <person name="Zhou L."/>
            <person name="Ni X."/>
            <person name="Tian J."/>
            <person name="Zhou Y."/>
            <person name="Sheng Y."/>
            <person name="Liu T."/>
            <person name="Pan Y."/>
            <person name="Xia L."/>
            <person name="Li J."/>
            <person name="Zhao F."/>
            <person name="Cao W."/>
        </authorList>
    </citation>
    <scope>NUCLEOTIDE SEQUENCE</scope>
    <source>
        <strain evidence="1">Hyas-2018</strain>
    </source>
</reference>
<comment type="caution">
    <text evidence="1">The sequence shown here is derived from an EMBL/GenBank/DDBJ whole genome shotgun (WGS) entry which is preliminary data.</text>
</comment>
<organism evidence="1 2">
    <name type="scientific">Hyalomma asiaticum</name>
    <name type="common">Tick</name>
    <dbReference type="NCBI Taxonomy" id="266040"/>
    <lineage>
        <taxon>Eukaryota</taxon>
        <taxon>Metazoa</taxon>
        <taxon>Ecdysozoa</taxon>
        <taxon>Arthropoda</taxon>
        <taxon>Chelicerata</taxon>
        <taxon>Arachnida</taxon>
        <taxon>Acari</taxon>
        <taxon>Parasitiformes</taxon>
        <taxon>Ixodida</taxon>
        <taxon>Ixodoidea</taxon>
        <taxon>Ixodidae</taxon>
        <taxon>Hyalomminae</taxon>
        <taxon>Hyalomma</taxon>
    </lineage>
</organism>
<evidence type="ECO:0000313" key="1">
    <source>
        <dbReference type="EMBL" id="KAH6934101.1"/>
    </source>
</evidence>
<name>A0ACB7SJF7_HYAAI</name>
<evidence type="ECO:0000313" key="2">
    <source>
        <dbReference type="Proteomes" id="UP000821845"/>
    </source>
</evidence>